<evidence type="ECO:0000256" key="4">
    <source>
        <dbReference type="ARBA" id="ARBA00022764"/>
    </source>
</evidence>
<comment type="similarity">
    <text evidence="2">Belongs to the thioredoxin family. DsbC subfamily.</text>
</comment>
<dbReference type="Pfam" id="PF13098">
    <property type="entry name" value="Thioredoxin_2"/>
    <property type="match status" value="1"/>
</dbReference>
<proteinExistence type="inferred from homology"/>
<keyword evidence="5" id="KW-1015">Disulfide bond</keyword>
<comment type="subcellular location">
    <subcellularLocation>
        <location evidence="1">Periplasm</location>
    </subcellularLocation>
</comment>
<name>A0A3B0W2L3_9ZZZZ</name>
<feature type="domain" description="Thioredoxin-like fold" evidence="8">
    <location>
        <begin position="124"/>
        <end position="241"/>
    </location>
</feature>
<dbReference type="PANTHER" id="PTHR35272">
    <property type="entry name" value="THIOL:DISULFIDE INTERCHANGE PROTEIN DSBC-RELATED"/>
    <property type="match status" value="1"/>
</dbReference>
<gene>
    <name evidence="9" type="ORF">MNBD_GAMMA02-236</name>
</gene>
<dbReference type="InterPro" id="IPR018950">
    <property type="entry name" value="DiS-bond_isomerase_DsbC/G_N"/>
</dbReference>
<dbReference type="EMBL" id="UOFA01000303">
    <property type="protein sequence ID" value="VAW46750.1"/>
    <property type="molecule type" value="Genomic_DNA"/>
</dbReference>
<dbReference type="GO" id="GO:0042597">
    <property type="term" value="C:periplasmic space"/>
    <property type="evidence" value="ECO:0007669"/>
    <property type="project" value="UniProtKB-SubCell"/>
</dbReference>
<dbReference type="Gene3D" id="3.40.30.10">
    <property type="entry name" value="Glutaredoxin"/>
    <property type="match status" value="1"/>
</dbReference>
<dbReference type="PANTHER" id="PTHR35272:SF3">
    <property type="entry name" value="THIOL:DISULFIDE INTERCHANGE PROTEIN DSBC"/>
    <property type="match status" value="1"/>
</dbReference>
<keyword evidence="3" id="KW-0732">Signal</keyword>
<evidence type="ECO:0000313" key="9">
    <source>
        <dbReference type="EMBL" id="VAW46750.1"/>
    </source>
</evidence>
<evidence type="ECO:0000259" key="8">
    <source>
        <dbReference type="Pfam" id="PF13098"/>
    </source>
</evidence>
<evidence type="ECO:0000256" key="2">
    <source>
        <dbReference type="ARBA" id="ARBA00009813"/>
    </source>
</evidence>
<accession>A0A3B0W2L3</accession>
<dbReference type="AlphaFoldDB" id="A0A3B0W2L3"/>
<evidence type="ECO:0000256" key="6">
    <source>
        <dbReference type="ARBA" id="ARBA00023284"/>
    </source>
</evidence>
<evidence type="ECO:0000256" key="3">
    <source>
        <dbReference type="ARBA" id="ARBA00022729"/>
    </source>
</evidence>
<sequence length="248" mass="27281">MKKNILAVSVITFTAINGGAYANNDTSKYQQAIQKLSNQTVVVDSVNDTPVKGIKEIVVAGGTTKQVIYLSDDGEYLFDGNLLSIKNKTNLTESTQNSLRNELMREFRKTQKGIDFFPEQMTDQVTVFTDIDCGVCRKFHQDISSFNDAGIGISYLFFPRAGIGSPSHQKAVNVWCADNQQNAINQANNGVELEPLMCPNPIEAQFNLGLSAGVKGTPYMVLDDGTLIPGYMTPDQLTQRLKKNKAKN</sequence>
<dbReference type="InterPro" id="IPR051470">
    <property type="entry name" value="Thiol:disulfide_interchange"/>
</dbReference>
<evidence type="ECO:0000256" key="1">
    <source>
        <dbReference type="ARBA" id="ARBA00004418"/>
    </source>
</evidence>
<evidence type="ECO:0000256" key="5">
    <source>
        <dbReference type="ARBA" id="ARBA00023157"/>
    </source>
</evidence>
<dbReference type="InterPro" id="IPR009094">
    <property type="entry name" value="DiS-bond_isomerase_DsbC/G_N_sf"/>
</dbReference>
<dbReference type="SUPFAM" id="SSF54423">
    <property type="entry name" value="DsbC/DsbG N-terminal domain-like"/>
    <property type="match status" value="1"/>
</dbReference>
<dbReference type="InterPro" id="IPR036249">
    <property type="entry name" value="Thioredoxin-like_sf"/>
</dbReference>
<evidence type="ECO:0000259" key="7">
    <source>
        <dbReference type="Pfam" id="PF10411"/>
    </source>
</evidence>
<dbReference type="CDD" id="cd03020">
    <property type="entry name" value="DsbA_DsbC_DsbG"/>
    <property type="match status" value="1"/>
</dbReference>
<dbReference type="InterPro" id="IPR012336">
    <property type="entry name" value="Thioredoxin-like_fold"/>
</dbReference>
<protein>
    <submittedName>
        <fullName evidence="9">Thiol:disulfide interchange protein DsbC</fullName>
    </submittedName>
</protein>
<dbReference type="InterPro" id="IPR033954">
    <property type="entry name" value="DiS-bond_Isoase_DsbC/G"/>
</dbReference>
<feature type="domain" description="Disulphide bond isomerase DsbC/G N-terminal" evidence="7">
    <location>
        <begin position="22"/>
        <end position="93"/>
    </location>
</feature>
<organism evidence="9">
    <name type="scientific">hydrothermal vent metagenome</name>
    <dbReference type="NCBI Taxonomy" id="652676"/>
    <lineage>
        <taxon>unclassified sequences</taxon>
        <taxon>metagenomes</taxon>
        <taxon>ecological metagenomes</taxon>
    </lineage>
</organism>
<keyword evidence="6" id="KW-0676">Redox-active center</keyword>
<dbReference type="Pfam" id="PF10411">
    <property type="entry name" value="DsbC_N"/>
    <property type="match status" value="1"/>
</dbReference>
<dbReference type="Gene3D" id="3.10.450.70">
    <property type="entry name" value="Disulphide bond isomerase, DsbC/G, N-terminal"/>
    <property type="match status" value="1"/>
</dbReference>
<dbReference type="SUPFAM" id="SSF52833">
    <property type="entry name" value="Thioredoxin-like"/>
    <property type="match status" value="1"/>
</dbReference>
<reference evidence="9" key="1">
    <citation type="submission" date="2018-06" db="EMBL/GenBank/DDBJ databases">
        <authorList>
            <person name="Zhirakovskaya E."/>
        </authorList>
    </citation>
    <scope>NUCLEOTIDE SEQUENCE</scope>
</reference>
<keyword evidence="4" id="KW-0574">Periplasm</keyword>